<dbReference type="STRING" id="1561998.A0A1I7TZN2"/>
<accession>A0A1I7TZN2</accession>
<dbReference type="InterPro" id="IPR051182">
    <property type="entry name" value="Euk_NMN_adenylyltrnsfrase"/>
</dbReference>
<dbReference type="GO" id="GO:0009435">
    <property type="term" value="P:NAD+ biosynthetic process"/>
    <property type="evidence" value="ECO:0007669"/>
    <property type="project" value="TreeGrafter"/>
</dbReference>
<dbReference type="GO" id="GO:0000309">
    <property type="term" value="F:nicotinamide-nucleotide adenylyltransferase activity"/>
    <property type="evidence" value="ECO:0007669"/>
    <property type="project" value="TreeGrafter"/>
</dbReference>
<dbReference type="WBParaSite" id="Csp11.Scaffold629.g13396.t1">
    <property type="protein sequence ID" value="Csp11.Scaffold629.g13396.t1"/>
    <property type="gene ID" value="Csp11.Scaffold629.g13396"/>
</dbReference>
<feature type="domain" description="Cytidyltransferase-like" evidence="1">
    <location>
        <begin position="9"/>
        <end position="145"/>
    </location>
</feature>
<dbReference type="eggNOG" id="KOG3199">
    <property type="taxonomic scope" value="Eukaryota"/>
</dbReference>
<dbReference type="AlphaFoldDB" id="A0A1I7TZN2"/>
<dbReference type="InterPro" id="IPR004821">
    <property type="entry name" value="Cyt_trans-like"/>
</dbReference>
<dbReference type="PANTHER" id="PTHR12039">
    <property type="entry name" value="NICOTINAMIDE MONONUCLEOTIDE ADENYLYLTRANSFERASE"/>
    <property type="match status" value="1"/>
</dbReference>
<sequence>MEKQRVIILACGSFNPPTFGHLRMLEDAKTSLESDGSQVLGGILSPVSDGYGKKTLINAIHRMAMTVAAVSGSDWIHSDGWECSKPEWTKTVDVIAHHQKEAEKRFGNDVRVLLLVGGDVVETFDKFNSDGTPVWSSDDLSEIVTSGLIVQPRPGSNLEKTLEAMNFEKR</sequence>
<dbReference type="InterPro" id="IPR014729">
    <property type="entry name" value="Rossmann-like_a/b/a_fold"/>
</dbReference>
<evidence type="ECO:0000259" key="1">
    <source>
        <dbReference type="Pfam" id="PF01467"/>
    </source>
</evidence>
<evidence type="ECO:0000313" key="2">
    <source>
        <dbReference type="Proteomes" id="UP000095282"/>
    </source>
</evidence>
<proteinExistence type="predicted"/>
<dbReference type="Gene3D" id="3.40.50.620">
    <property type="entry name" value="HUPs"/>
    <property type="match status" value="1"/>
</dbReference>
<organism evidence="2 3">
    <name type="scientific">Caenorhabditis tropicalis</name>
    <dbReference type="NCBI Taxonomy" id="1561998"/>
    <lineage>
        <taxon>Eukaryota</taxon>
        <taxon>Metazoa</taxon>
        <taxon>Ecdysozoa</taxon>
        <taxon>Nematoda</taxon>
        <taxon>Chromadorea</taxon>
        <taxon>Rhabditida</taxon>
        <taxon>Rhabditina</taxon>
        <taxon>Rhabditomorpha</taxon>
        <taxon>Rhabditoidea</taxon>
        <taxon>Rhabditidae</taxon>
        <taxon>Peloderinae</taxon>
        <taxon>Caenorhabditis</taxon>
    </lineage>
</organism>
<dbReference type="GO" id="GO:0004515">
    <property type="term" value="F:nicotinate-nucleotide adenylyltransferase activity"/>
    <property type="evidence" value="ECO:0007669"/>
    <property type="project" value="TreeGrafter"/>
</dbReference>
<evidence type="ECO:0000313" key="3">
    <source>
        <dbReference type="WBParaSite" id="Csp11.Scaffold629.g13396.t1"/>
    </source>
</evidence>
<reference evidence="3" key="1">
    <citation type="submission" date="2016-11" db="UniProtKB">
        <authorList>
            <consortium name="WormBaseParasite"/>
        </authorList>
    </citation>
    <scope>IDENTIFICATION</scope>
</reference>
<dbReference type="Proteomes" id="UP000095282">
    <property type="component" value="Unplaced"/>
</dbReference>
<name>A0A1I7TZN2_9PELO</name>
<dbReference type="PANTHER" id="PTHR12039:SF4">
    <property type="entry name" value="NICOTINAMIDE-NUCLEOTIDE ADENYLYLTRANSFERASE"/>
    <property type="match status" value="1"/>
</dbReference>
<dbReference type="SUPFAM" id="SSF52374">
    <property type="entry name" value="Nucleotidylyl transferase"/>
    <property type="match status" value="1"/>
</dbReference>
<keyword evidence="2" id="KW-1185">Reference proteome</keyword>
<protein>
    <submittedName>
        <fullName evidence="3">CTP_transf_like domain-containing protein</fullName>
    </submittedName>
</protein>
<dbReference type="Pfam" id="PF01467">
    <property type="entry name" value="CTP_transf_like"/>
    <property type="match status" value="1"/>
</dbReference>